<dbReference type="InterPro" id="IPR049453">
    <property type="entry name" value="Memb_transporter_dom"/>
</dbReference>
<comment type="similarity">
    <text evidence="6">Belongs to the YccS/YhfK family.</text>
</comment>
<dbReference type="Pfam" id="PF13515">
    <property type="entry name" value="FUSC_2"/>
    <property type="match status" value="1"/>
</dbReference>
<dbReference type="EMBL" id="UPPP01000105">
    <property type="protein sequence ID" value="VBB09113.1"/>
    <property type="molecule type" value="Genomic_DNA"/>
</dbReference>
<dbReference type="RefSeq" id="WP_122629927.1">
    <property type="nucleotide sequence ID" value="NZ_UPPP01000105.1"/>
</dbReference>
<organism evidence="9 10">
    <name type="scientific">Lucifera butyrica</name>
    <dbReference type="NCBI Taxonomy" id="1351585"/>
    <lineage>
        <taxon>Bacteria</taxon>
        <taxon>Bacillati</taxon>
        <taxon>Bacillota</taxon>
        <taxon>Negativicutes</taxon>
        <taxon>Veillonellales</taxon>
        <taxon>Veillonellaceae</taxon>
        <taxon>Lucifera</taxon>
    </lineage>
</organism>
<evidence type="ECO:0000256" key="6">
    <source>
        <dbReference type="ARBA" id="ARBA00043993"/>
    </source>
</evidence>
<comment type="subcellular location">
    <subcellularLocation>
        <location evidence="1">Cell membrane</location>
        <topology evidence="1">Multi-pass membrane protein</topology>
    </subcellularLocation>
</comment>
<evidence type="ECO:0000256" key="5">
    <source>
        <dbReference type="ARBA" id="ARBA00023136"/>
    </source>
</evidence>
<evidence type="ECO:0000256" key="1">
    <source>
        <dbReference type="ARBA" id="ARBA00004651"/>
    </source>
</evidence>
<reference evidence="9 10" key="1">
    <citation type="submission" date="2018-06" db="EMBL/GenBank/DDBJ databases">
        <authorList>
            <person name="Strepis N."/>
        </authorList>
    </citation>
    <scope>NUCLEOTIDE SEQUENCE [LARGE SCALE GENOMIC DNA]</scope>
    <source>
        <strain evidence="9">LUCI</strain>
    </source>
</reference>
<evidence type="ECO:0000256" key="3">
    <source>
        <dbReference type="ARBA" id="ARBA00022692"/>
    </source>
</evidence>
<feature type="transmembrane region" description="Helical" evidence="7">
    <location>
        <begin position="71"/>
        <end position="100"/>
    </location>
</feature>
<evidence type="ECO:0000313" key="9">
    <source>
        <dbReference type="EMBL" id="VBB09113.1"/>
    </source>
</evidence>
<sequence length="359" mass="38658">MKRIIDVLDRLGLSLQTFKIAFAASVAWFVSTAVLQSHYPYFSSLAAILTVHVTVADSLKAAIQRISGTIAGVILSILIGHWLGIGPGAIFLMIFIGMAAGKALRLQAPVTSQIGISSLLVLALSQGHSNGYALGRITETVIGSLIAIVVNAAVVPTNAVPAAEKRILELSRLAAGTLENMAGLLQEKNIRDNAGQDAVMKLIKETGKSIEAIELAEQSLKFSPFPVRLRKRLAQLSQVMQRLEYITIQIRGIRKGIIDINPAMTGGANLEGLGPAIESTAECVAAFGRNVIEPLAWPLPLLTGRLDEARFRQELCLAQLTELPLSLLRDTGGILTDLNRILREVEVRQEGNRPELAKL</sequence>
<evidence type="ECO:0000259" key="8">
    <source>
        <dbReference type="Pfam" id="PF13515"/>
    </source>
</evidence>
<evidence type="ECO:0000256" key="4">
    <source>
        <dbReference type="ARBA" id="ARBA00022989"/>
    </source>
</evidence>
<keyword evidence="2" id="KW-1003">Cell membrane</keyword>
<feature type="transmembrane region" description="Helical" evidence="7">
    <location>
        <begin position="12"/>
        <end position="35"/>
    </location>
</feature>
<feature type="domain" description="Integral membrane bound transporter" evidence="8">
    <location>
        <begin position="27"/>
        <end position="150"/>
    </location>
</feature>
<keyword evidence="3 7" id="KW-0812">Transmembrane</keyword>
<accession>A0A498RG91</accession>
<name>A0A498RG91_9FIRM</name>
<dbReference type="PANTHER" id="PTHR30509">
    <property type="entry name" value="P-HYDROXYBENZOIC ACID EFFLUX PUMP SUBUNIT-RELATED"/>
    <property type="match status" value="1"/>
</dbReference>
<dbReference type="AlphaFoldDB" id="A0A498RG91"/>
<evidence type="ECO:0000256" key="2">
    <source>
        <dbReference type="ARBA" id="ARBA00022475"/>
    </source>
</evidence>
<dbReference type="PANTHER" id="PTHR30509:SF9">
    <property type="entry name" value="MULTIDRUG RESISTANCE PROTEIN MDTO"/>
    <property type="match status" value="1"/>
</dbReference>
<evidence type="ECO:0000313" key="10">
    <source>
        <dbReference type="Proteomes" id="UP000277811"/>
    </source>
</evidence>
<feature type="transmembrane region" description="Helical" evidence="7">
    <location>
        <begin position="41"/>
        <end position="59"/>
    </location>
</feature>
<evidence type="ECO:0000256" key="7">
    <source>
        <dbReference type="SAM" id="Phobius"/>
    </source>
</evidence>
<keyword evidence="10" id="KW-1185">Reference proteome</keyword>
<keyword evidence="4 7" id="KW-1133">Transmembrane helix</keyword>
<dbReference type="Proteomes" id="UP000277811">
    <property type="component" value="Unassembled WGS sequence"/>
</dbReference>
<dbReference type="OrthoDB" id="848621at2"/>
<dbReference type="GO" id="GO:0005886">
    <property type="term" value="C:plasma membrane"/>
    <property type="evidence" value="ECO:0007669"/>
    <property type="project" value="UniProtKB-SubCell"/>
</dbReference>
<protein>
    <recommendedName>
        <fullName evidence="8">Integral membrane bound transporter domain-containing protein</fullName>
    </recommendedName>
</protein>
<keyword evidence="5 7" id="KW-0472">Membrane</keyword>
<gene>
    <name evidence="9" type="ORF">LUCI_4399</name>
</gene>
<proteinExistence type="inferred from homology"/>